<sequence length="442" mass="49622">MRRQAKAKDLYVPRRRRFAHYDELSFLKKVYEGKWEKPEKSISSSADISKIQPRGGFLPLTLPVLPAPPALPVLPLFLSQSCQVTIMNKTNSKLPDQQTIFDQLGGVLLNYQNMKLQLKPKLQHYEKYSKPFSNIIIVPTRITRNRNKNHEVKYKQDKESVLSVSAISSDSSSARLIKPEPNSDEDIANGVKPSSISSKGSVPSKNLNGRIRKKHKSQGMTIKSDVCTRSRRVLNEILSKPKSAVPPDSFISQIKKEPPSPENSSEETIYFENHDDDSLSEATNFCKDLNQPVSKEQSEQYPGIKDRISEAERGYAIGRLLIPKTEIVESCTGLFQSTAFDSNCKSPIPNRNSTSLESGFPAEDASFSLFLEGENHGKKYQTNSALPVIENIYSAKTPADLKLDEQLESFGNFVSASLRSLPPKSRNRIMFRICNVLMNPNI</sequence>
<reference evidence="2 3" key="1">
    <citation type="journal article" date="2019" name="Sci. Rep.">
        <title>Orb-weaving spider Araneus ventricosus genome elucidates the spidroin gene catalogue.</title>
        <authorList>
            <person name="Kono N."/>
            <person name="Nakamura H."/>
            <person name="Ohtoshi R."/>
            <person name="Moran D.A.P."/>
            <person name="Shinohara A."/>
            <person name="Yoshida Y."/>
            <person name="Fujiwara M."/>
            <person name="Mori M."/>
            <person name="Tomita M."/>
            <person name="Arakawa K."/>
        </authorList>
    </citation>
    <scope>NUCLEOTIDE SEQUENCE [LARGE SCALE GENOMIC DNA]</scope>
</reference>
<feature type="region of interest" description="Disordered" evidence="1">
    <location>
        <begin position="172"/>
        <end position="222"/>
    </location>
</feature>
<feature type="compositionally biased region" description="Low complexity" evidence="1">
    <location>
        <begin position="190"/>
        <end position="204"/>
    </location>
</feature>
<protein>
    <recommendedName>
        <fullName evidence="4">BESS domain-containing protein</fullName>
    </recommendedName>
</protein>
<comment type="caution">
    <text evidence="2">The sequence shown here is derived from an EMBL/GenBank/DDBJ whole genome shotgun (WGS) entry which is preliminary data.</text>
</comment>
<gene>
    <name evidence="2" type="ORF">AVEN_43658_1</name>
</gene>
<evidence type="ECO:0000256" key="1">
    <source>
        <dbReference type="SAM" id="MobiDB-lite"/>
    </source>
</evidence>
<evidence type="ECO:0008006" key="4">
    <source>
        <dbReference type="Google" id="ProtNLM"/>
    </source>
</evidence>
<dbReference type="AlphaFoldDB" id="A0A4Y2SH04"/>
<proteinExistence type="predicted"/>
<evidence type="ECO:0000313" key="3">
    <source>
        <dbReference type="Proteomes" id="UP000499080"/>
    </source>
</evidence>
<accession>A0A4Y2SH04</accession>
<name>A0A4Y2SH04_ARAVE</name>
<keyword evidence="3" id="KW-1185">Reference proteome</keyword>
<dbReference type="Proteomes" id="UP000499080">
    <property type="component" value="Unassembled WGS sequence"/>
</dbReference>
<feature type="region of interest" description="Disordered" evidence="1">
    <location>
        <begin position="242"/>
        <end position="267"/>
    </location>
</feature>
<evidence type="ECO:0000313" key="2">
    <source>
        <dbReference type="EMBL" id="GBN86549.1"/>
    </source>
</evidence>
<dbReference type="OrthoDB" id="10659535at2759"/>
<dbReference type="EMBL" id="BGPR01021351">
    <property type="protein sequence ID" value="GBN86549.1"/>
    <property type="molecule type" value="Genomic_DNA"/>
</dbReference>
<organism evidence="2 3">
    <name type="scientific">Araneus ventricosus</name>
    <name type="common">Orbweaver spider</name>
    <name type="synonym">Epeira ventricosa</name>
    <dbReference type="NCBI Taxonomy" id="182803"/>
    <lineage>
        <taxon>Eukaryota</taxon>
        <taxon>Metazoa</taxon>
        <taxon>Ecdysozoa</taxon>
        <taxon>Arthropoda</taxon>
        <taxon>Chelicerata</taxon>
        <taxon>Arachnida</taxon>
        <taxon>Araneae</taxon>
        <taxon>Araneomorphae</taxon>
        <taxon>Entelegynae</taxon>
        <taxon>Araneoidea</taxon>
        <taxon>Araneidae</taxon>
        <taxon>Araneus</taxon>
    </lineage>
</organism>